<comment type="function">
    <text evidence="2 7">Synthesizes alpha-1,4-glucan chains using ADP-glucose.</text>
</comment>
<dbReference type="UniPathway" id="UPA00164"/>
<comment type="pathway">
    <text evidence="7">Glycan biosynthesis; glycogen biosynthesis.</text>
</comment>
<evidence type="ECO:0000256" key="1">
    <source>
        <dbReference type="ARBA" id="ARBA00001478"/>
    </source>
</evidence>
<evidence type="ECO:0000256" key="5">
    <source>
        <dbReference type="ARBA" id="ARBA00022679"/>
    </source>
</evidence>
<dbReference type="Pfam" id="PF00534">
    <property type="entry name" value="Glycos_transf_1"/>
    <property type="match status" value="1"/>
</dbReference>
<dbReference type="STRING" id="1385512.N784_10480"/>
<dbReference type="RefSeq" id="WP_036832470.1">
    <property type="nucleotide sequence ID" value="NZ_AVPG01000003.1"/>
</dbReference>
<keyword evidence="4 7" id="KW-0328">Glycosyltransferase</keyword>
<dbReference type="Proteomes" id="UP000030401">
    <property type="component" value="Unassembled WGS sequence"/>
</dbReference>
<dbReference type="Gene3D" id="3.40.50.2000">
    <property type="entry name" value="Glycogen Phosphorylase B"/>
    <property type="match status" value="2"/>
</dbReference>
<dbReference type="GO" id="GO:0004373">
    <property type="term" value="F:alpha-1,4-glucan glucosyltransferase (UDP-glucose donor) activity"/>
    <property type="evidence" value="ECO:0007669"/>
    <property type="project" value="InterPro"/>
</dbReference>
<evidence type="ECO:0000313" key="10">
    <source>
        <dbReference type="EMBL" id="KGX88158.1"/>
    </source>
</evidence>
<evidence type="ECO:0000256" key="7">
    <source>
        <dbReference type="HAMAP-Rule" id="MF_00484"/>
    </source>
</evidence>
<dbReference type="InterPro" id="IPR013534">
    <property type="entry name" value="Starch_synth_cat_dom"/>
</dbReference>
<organism evidence="10 11">
    <name type="scientific">Pontibacillus litoralis JSM 072002</name>
    <dbReference type="NCBI Taxonomy" id="1385512"/>
    <lineage>
        <taxon>Bacteria</taxon>
        <taxon>Bacillati</taxon>
        <taxon>Bacillota</taxon>
        <taxon>Bacilli</taxon>
        <taxon>Bacillales</taxon>
        <taxon>Bacillaceae</taxon>
        <taxon>Pontibacillus</taxon>
    </lineage>
</organism>
<evidence type="ECO:0000256" key="2">
    <source>
        <dbReference type="ARBA" id="ARBA00002764"/>
    </source>
</evidence>
<keyword evidence="6 7" id="KW-0320">Glycogen biosynthesis</keyword>
<dbReference type="AlphaFoldDB" id="A0A0A5GAD5"/>
<evidence type="ECO:0000256" key="4">
    <source>
        <dbReference type="ARBA" id="ARBA00022676"/>
    </source>
</evidence>
<keyword evidence="11" id="KW-1185">Reference proteome</keyword>
<dbReference type="EMBL" id="AVPG01000003">
    <property type="protein sequence ID" value="KGX88158.1"/>
    <property type="molecule type" value="Genomic_DNA"/>
</dbReference>
<proteinExistence type="inferred from homology"/>
<dbReference type="GO" id="GO:0005978">
    <property type="term" value="P:glycogen biosynthetic process"/>
    <property type="evidence" value="ECO:0007669"/>
    <property type="project" value="UniProtKB-UniRule"/>
</dbReference>
<name>A0A0A5GAD5_9BACI</name>
<accession>A0A0A5GAD5</accession>
<dbReference type="PANTHER" id="PTHR45825:SF11">
    <property type="entry name" value="ALPHA AMYLASE DOMAIN-CONTAINING PROTEIN"/>
    <property type="match status" value="1"/>
</dbReference>
<evidence type="ECO:0000259" key="9">
    <source>
        <dbReference type="Pfam" id="PF08323"/>
    </source>
</evidence>
<dbReference type="PANTHER" id="PTHR45825">
    <property type="entry name" value="GRANULE-BOUND STARCH SYNTHASE 1, CHLOROPLASTIC/AMYLOPLASTIC"/>
    <property type="match status" value="1"/>
</dbReference>
<dbReference type="EC" id="2.4.1.21" evidence="7"/>
<feature type="binding site" evidence="7">
    <location>
        <position position="15"/>
    </location>
    <ligand>
        <name>ADP-alpha-D-glucose</name>
        <dbReference type="ChEBI" id="CHEBI:57498"/>
    </ligand>
</feature>
<dbReference type="HAMAP" id="MF_00484">
    <property type="entry name" value="Glycogen_synth"/>
    <property type="match status" value="1"/>
</dbReference>
<dbReference type="InterPro" id="IPR001296">
    <property type="entry name" value="Glyco_trans_1"/>
</dbReference>
<dbReference type="Pfam" id="PF08323">
    <property type="entry name" value="Glyco_transf_5"/>
    <property type="match status" value="1"/>
</dbReference>
<dbReference type="InterPro" id="IPR011835">
    <property type="entry name" value="GS/SS"/>
</dbReference>
<dbReference type="CDD" id="cd03791">
    <property type="entry name" value="GT5_Glycogen_synthase_DULL1-like"/>
    <property type="match status" value="1"/>
</dbReference>
<dbReference type="GO" id="GO:0009011">
    <property type="term" value="F:alpha-1,4-glucan glucosyltransferase (ADP-glucose donor) activity"/>
    <property type="evidence" value="ECO:0007669"/>
    <property type="project" value="UniProtKB-UniRule"/>
</dbReference>
<evidence type="ECO:0000256" key="6">
    <source>
        <dbReference type="ARBA" id="ARBA00023056"/>
    </source>
</evidence>
<feature type="domain" description="Glycosyl transferase family 1" evidence="8">
    <location>
        <begin position="294"/>
        <end position="432"/>
    </location>
</feature>
<comment type="similarity">
    <text evidence="3 7">Belongs to the glycosyltransferase 1 family. Bacterial/plant glycogen synthase subfamily.</text>
</comment>
<keyword evidence="5 7" id="KW-0808">Transferase</keyword>
<reference evidence="10 11" key="1">
    <citation type="submission" date="2013-08" db="EMBL/GenBank/DDBJ databases">
        <authorList>
            <person name="Huang J."/>
            <person name="Wang G."/>
        </authorList>
    </citation>
    <scope>NUCLEOTIDE SEQUENCE [LARGE SCALE GENOMIC DNA]</scope>
    <source>
        <strain evidence="10 11">JSM 072002</strain>
    </source>
</reference>
<dbReference type="NCBIfam" id="TIGR02095">
    <property type="entry name" value="glgA"/>
    <property type="match status" value="1"/>
</dbReference>
<dbReference type="SUPFAM" id="SSF53756">
    <property type="entry name" value="UDP-Glycosyltransferase/glycogen phosphorylase"/>
    <property type="match status" value="1"/>
</dbReference>
<sequence length="481" mass="55655">MKVLFVATESIPFVKTGGLADVIGSLPVALQQEGVDVRVIIPKHKSIEQHYQNQMTLKQIISVPISGKERFCSIEEINVDGVHYYFVENDYYFCRDEVYGDAYQRDEAERFAYFSKAVLESLPVLEYQPDIIHCHDWQTALIPLFLRTHYACDPFYMDVKTMFTIHSMQYQGIFPKDVLTEVLDLDWSYFTSDQLEFYGHVNYMKAGLLYADRITTVSDSYAKAIQTTQCGCGLEGIVQQRARDIVGIPCGVSRQMYHPNEDMYLYTRRGVYDWKADNKRFIQQTLSLPIREVPMLVTTSRLVEHKGMDVLLSIMGELLEEDIQFVVLGMGEERYEQALQSWATRYPDKLSVQLTFSESLARQLYAACDLFLMPSLSEPRGLSAMIAMSYEAVPVTRETGALKDIVHSFDEESGEGNGFTFRKDHELIEEIKRGLYSYQDPFIWWLIQQNIKKSSFDWKQASFRYKALYDQVKRFSQVVSI</sequence>
<comment type="catalytic activity">
    <reaction evidence="1 7">
        <text>[(1-&gt;4)-alpha-D-glucosyl](n) + ADP-alpha-D-glucose = [(1-&gt;4)-alpha-D-glucosyl](n+1) + ADP + H(+)</text>
        <dbReference type="Rhea" id="RHEA:18189"/>
        <dbReference type="Rhea" id="RHEA-COMP:9584"/>
        <dbReference type="Rhea" id="RHEA-COMP:9587"/>
        <dbReference type="ChEBI" id="CHEBI:15378"/>
        <dbReference type="ChEBI" id="CHEBI:15444"/>
        <dbReference type="ChEBI" id="CHEBI:57498"/>
        <dbReference type="ChEBI" id="CHEBI:456216"/>
        <dbReference type="EC" id="2.4.1.21"/>
    </reaction>
</comment>
<dbReference type="eggNOG" id="COG0297">
    <property type="taxonomic scope" value="Bacteria"/>
</dbReference>
<evidence type="ECO:0000259" key="8">
    <source>
        <dbReference type="Pfam" id="PF00534"/>
    </source>
</evidence>
<evidence type="ECO:0000313" key="11">
    <source>
        <dbReference type="Proteomes" id="UP000030401"/>
    </source>
</evidence>
<comment type="caution">
    <text evidence="10">The sequence shown here is derived from an EMBL/GenBank/DDBJ whole genome shotgun (WGS) entry which is preliminary data.</text>
</comment>
<evidence type="ECO:0000256" key="3">
    <source>
        <dbReference type="ARBA" id="ARBA00010281"/>
    </source>
</evidence>
<gene>
    <name evidence="7" type="primary">glgA</name>
    <name evidence="10" type="ORF">N784_10480</name>
</gene>
<feature type="domain" description="Starch synthase catalytic" evidence="9">
    <location>
        <begin position="2"/>
        <end position="239"/>
    </location>
</feature>
<protein>
    <recommendedName>
        <fullName evidence="7">Glycogen synthase</fullName>
        <ecNumber evidence="7">2.4.1.21</ecNumber>
    </recommendedName>
    <alternativeName>
        <fullName evidence="7">Starch [bacterial glycogen] synthase</fullName>
    </alternativeName>
</protein>